<keyword evidence="4" id="KW-1185">Reference proteome</keyword>
<dbReference type="SMART" id="SM00325">
    <property type="entry name" value="RhoGEF"/>
    <property type="match status" value="1"/>
</dbReference>
<name>A0A238FFV9_9BASI</name>
<feature type="region of interest" description="Disordered" evidence="1">
    <location>
        <begin position="119"/>
        <end position="149"/>
    </location>
</feature>
<dbReference type="PROSITE" id="PS50010">
    <property type="entry name" value="DH_2"/>
    <property type="match status" value="1"/>
</dbReference>
<evidence type="ECO:0000256" key="1">
    <source>
        <dbReference type="SAM" id="MobiDB-lite"/>
    </source>
</evidence>
<dbReference type="STRING" id="269621.A0A238FFV9"/>
<sequence>MRSLSRLTGILEPRGRVIRCRVARRQPSRSVTYANPSVSAPSILIGDNARGPSPPLRSTAASTPCASTANREVAHRRTTRSFTAHPLQLSTDSGLLLRPAPMPRTRSSPVLDRNRLANEHQDLLLPPSRLDASPTRTRLSPSPRSASRTFVDTDEGYVDFSTTSSASSASSGATRRFSPSLESGVPFPAFSTSSMSAGQRSRLSQVLLGVSTEAWSPLPSRPSSPLSQGNIGLVRAKVAPTSRRTTSISSLDSNMLETIARPFERPWSRGAFTSTSPSSNPAEARHLERTPSVPGSDDSLSHSISTGSVAGSSPFFSPHSAASTAARTSFASDVTKEPSTDPPLGLGILELQASSTATTSRSPELDCGGHRAPPLRLAHSSRSPIAARPESEHAFGDGDLDVSLAELQRFAQSLPSPAVSMKPSYSQGSASNWPPPSPGILTSFKAGSLAPAQVLFPVNPTARVASSPPAEPNFECRSNVATNGSTIASESDGGNRGWNGGDNSTRSTAASELDWRLGEQETLVGRDETDLLGPRGTVIDWSGKEVDMMAVLPMGTTHLLLSHMTPSVAVSSLLRKVLPSLNPGLTVLNLSHNSLHALPSIIASCASTLEELSVSGNPIGDLPHWLFDFIRLRVFLADECGLSSIDEVVSAWPALNTLSLKRNRIDRLPSWLARSSSLRRLDIDGNDWSGEWLQVVAPLLTHEKGVPGRTTSAARAGVNSLEGFPSELSTLSGGRADPSLHHNFATGSSSSISARSGPHLKDSRSVSASSLQLPAPEAASTGGSHTGNIFGKMIKNASSRIRSRSMSGKKPPQLGPAQSEPVMPLPVLENRGSFLLMPRDSAISSESELTPIPTVESMSDQDEPSGQDYTAVATAMDDNNAEEEDHGAGLGLVLSYLRDLDDLTLGVKTNSFTTLASNQGSIKHSPSLGSIAFGQAGGDSAAVVRRAQSARRRTTSTLDEFDALRRSLPDGAASGPFKIRDDPARREAVVKEIIETEKTYLRGLEELVAIYVGPSASVIDGKELLPAAERRAVFSNVEGIRDFHARIFFPDLLEVVQSATKAGPSIQLVDPSHRWLMAAIGIGHVFARHAAVLKIYSAYVNAFEGALTRIQSWTVDAAPSRPGTSSGVREASMLGLATNKLDGSHVVCTLTINQKKRIKGFLKRCKTHPNHSQISLESYLLLPVQRVPRYRMLLESLLSCTPYILPLADSRVSPHDSASSLVPHPTLYEALMLVSDVAVSMNERKRETEGRAELLYWQGRIGHRFRSPLVQPHRSLIKSGAVELVRTVKRASLTMTATRTRSWRDPGEFLVQEAGKLSLIALLVTDLLVLVKPPPSSVTDLHARVELYTVVRLSPALERGGTFEGPASVFGADQSGKSLRASFTAMFSMWLLMPFRCIALRIVCDTRAILYLDCGSANEASAWARLINVQWELNS</sequence>
<feature type="domain" description="DH" evidence="2">
    <location>
        <begin position="985"/>
        <end position="1244"/>
    </location>
</feature>
<dbReference type="PANTHER" id="PTHR12673">
    <property type="entry name" value="FACIOGENITAL DYSPLASIA PROTEIN"/>
    <property type="match status" value="1"/>
</dbReference>
<dbReference type="PANTHER" id="PTHR12673:SF270">
    <property type="entry name" value="FYVE-TYPE DOMAIN-CONTAINING PROTEIN"/>
    <property type="match status" value="1"/>
</dbReference>
<dbReference type="Proteomes" id="UP000198372">
    <property type="component" value="Unassembled WGS sequence"/>
</dbReference>
<feature type="compositionally biased region" description="Low complexity" evidence="1">
    <location>
        <begin position="58"/>
        <end position="69"/>
    </location>
</feature>
<dbReference type="InterPro" id="IPR035899">
    <property type="entry name" value="DBL_dom_sf"/>
</dbReference>
<evidence type="ECO:0000313" key="3">
    <source>
        <dbReference type="EMBL" id="SCV70764.1"/>
    </source>
</evidence>
<dbReference type="Gene3D" id="3.80.10.10">
    <property type="entry name" value="Ribonuclease Inhibitor"/>
    <property type="match status" value="1"/>
</dbReference>
<evidence type="ECO:0000259" key="2">
    <source>
        <dbReference type="PROSITE" id="PS50010"/>
    </source>
</evidence>
<feature type="region of interest" description="Disordered" evidence="1">
    <location>
        <begin position="484"/>
        <end position="510"/>
    </location>
</feature>
<dbReference type="Pfam" id="PF00621">
    <property type="entry name" value="RhoGEF"/>
    <property type="match status" value="1"/>
</dbReference>
<proteinExistence type="predicted"/>
<protein>
    <submittedName>
        <fullName evidence="3">BQ2448_3526 protein</fullName>
    </submittedName>
</protein>
<dbReference type="PROSITE" id="PS51450">
    <property type="entry name" value="LRR"/>
    <property type="match status" value="1"/>
</dbReference>
<dbReference type="CDD" id="cd00160">
    <property type="entry name" value="RhoGEF"/>
    <property type="match status" value="1"/>
</dbReference>
<organism evidence="3 4">
    <name type="scientific">Microbotryum intermedium</name>
    <dbReference type="NCBI Taxonomy" id="269621"/>
    <lineage>
        <taxon>Eukaryota</taxon>
        <taxon>Fungi</taxon>
        <taxon>Dikarya</taxon>
        <taxon>Basidiomycota</taxon>
        <taxon>Pucciniomycotina</taxon>
        <taxon>Microbotryomycetes</taxon>
        <taxon>Microbotryales</taxon>
        <taxon>Microbotryaceae</taxon>
        <taxon>Microbotryum</taxon>
    </lineage>
</organism>
<dbReference type="InterPro" id="IPR001611">
    <property type="entry name" value="Leu-rich_rpt"/>
</dbReference>
<evidence type="ECO:0000313" key="4">
    <source>
        <dbReference type="Proteomes" id="UP000198372"/>
    </source>
</evidence>
<dbReference type="InterPro" id="IPR032675">
    <property type="entry name" value="LRR_dom_sf"/>
</dbReference>
<dbReference type="SUPFAM" id="SSF48065">
    <property type="entry name" value="DBL homology domain (DH-domain)"/>
    <property type="match status" value="1"/>
</dbReference>
<dbReference type="EMBL" id="FMSP01000006">
    <property type="protein sequence ID" value="SCV70764.1"/>
    <property type="molecule type" value="Genomic_DNA"/>
</dbReference>
<feature type="compositionally biased region" description="Polar residues" evidence="1">
    <location>
        <begin position="134"/>
        <end position="149"/>
    </location>
</feature>
<reference evidence="4" key="1">
    <citation type="submission" date="2016-09" db="EMBL/GenBank/DDBJ databases">
        <authorList>
            <person name="Jeantristanb JTB J.-T."/>
            <person name="Ricardo R."/>
        </authorList>
    </citation>
    <scope>NUCLEOTIDE SEQUENCE [LARGE SCALE GENOMIC DNA]</scope>
</reference>
<feature type="region of interest" description="Disordered" evidence="1">
    <location>
        <begin position="729"/>
        <end position="789"/>
    </location>
</feature>
<feature type="region of interest" description="Disordered" evidence="1">
    <location>
        <begin position="44"/>
        <end position="77"/>
    </location>
</feature>
<feature type="region of interest" description="Disordered" evidence="1">
    <location>
        <begin position="161"/>
        <end position="182"/>
    </location>
</feature>
<dbReference type="SUPFAM" id="SSF52047">
    <property type="entry name" value="RNI-like"/>
    <property type="match status" value="1"/>
</dbReference>
<dbReference type="GO" id="GO:0005085">
    <property type="term" value="F:guanyl-nucleotide exchange factor activity"/>
    <property type="evidence" value="ECO:0007669"/>
    <property type="project" value="InterPro"/>
</dbReference>
<accession>A0A238FFV9</accession>
<feature type="region of interest" description="Disordered" evidence="1">
    <location>
        <begin position="94"/>
        <end position="113"/>
    </location>
</feature>
<feature type="region of interest" description="Disordered" evidence="1">
    <location>
        <begin position="801"/>
        <end position="824"/>
    </location>
</feature>
<gene>
    <name evidence="3" type="ORF">BQ2448_3526</name>
</gene>
<feature type="compositionally biased region" description="Polar residues" evidence="1">
    <location>
        <begin position="271"/>
        <end position="281"/>
    </location>
</feature>
<dbReference type="GO" id="GO:0005737">
    <property type="term" value="C:cytoplasm"/>
    <property type="evidence" value="ECO:0007669"/>
    <property type="project" value="TreeGrafter"/>
</dbReference>
<dbReference type="InterPro" id="IPR051092">
    <property type="entry name" value="FYVE_RhoGEF_PH"/>
</dbReference>
<feature type="region of interest" description="Disordered" evidence="1">
    <location>
        <begin position="267"/>
        <end position="307"/>
    </location>
</feature>
<dbReference type="OrthoDB" id="660555at2759"/>
<dbReference type="Gene3D" id="1.20.900.10">
    <property type="entry name" value="Dbl homology (DH) domain"/>
    <property type="match status" value="1"/>
</dbReference>
<dbReference type="InterPro" id="IPR000219">
    <property type="entry name" value="DH_dom"/>
</dbReference>
<feature type="compositionally biased region" description="Low complexity" evidence="1">
    <location>
        <begin position="161"/>
        <end position="174"/>
    </location>
</feature>